<evidence type="ECO:0000313" key="2">
    <source>
        <dbReference type="Proteomes" id="UP001168552"/>
    </source>
</evidence>
<protein>
    <submittedName>
        <fullName evidence="1">Uncharacterized protein</fullName>
    </submittedName>
</protein>
<dbReference type="RefSeq" id="WP_320002520.1">
    <property type="nucleotide sequence ID" value="NZ_JAUHJS010000001.1"/>
</dbReference>
<organism evidence="1 2">
    <name type="scientific">Shiella aurantiaca</name>
    <dbReference type="NCBI Taxonomy" id="3058365"/>
    <lineage>
        <taxon>Bacteria</taxon>
        <taxon>Pseudomonadati</taxon>
        <taxon>Bacteroidota</taxon>
        <taxon>Cytophagia</taxon>
        <taxon>Cytophagales</taxon>
        <taxon>Shiellaceae</taxon>
        <taxon>Shiella</taxon>
    </lineage>
</organism>
<reference evidence="1" key="1">
    <citation type="submission" date="2023-06" db="EMBL/GenBank/DDBJ databases">
        <title>Cytophagales bacterium Strain LB-30, isolated from soil.</title>
        <authorList>
            <person name="Liu B."/>
        </authorList>
    </citation>
    <scope>NUCLEOTIDE SEQUENCE</scope>
    <source>
        <strain evidence="1">LB-30</strain>
    </source>
</reference>
<dbReference type="EMBL" id="JAUHJS010000001">
    <property type="protein sequence ID" value="MDN4163991.1"/>
    <property type="molecule type" value="Genomic_DNA"/>
</dbReference>
<keyword evidence="2" id="KW-1185">Reference proteome</keyword>
<sequence length="170" mass="19289">MLALFIGNMIGPFVVFKIEQTFIRKSIKLQIKAGIPEDDLHEFTLSATAYKALDWVRPDKEFRLDDEMFDIVRAETLGNTIHLYCVNDTEEALLFAQLDEITQKKMEQESNAPNSPVAKVVKLLKLVYVSFDNKEVLTGLSENPKQRFSGVKPLYSSPFLRVPSPPPNTV</sequence>
<evidence type="ECO:0000313" key="1">
    <source>
        <dbReference type="EMBL" id="MDN4163991.1"/>
    </source>
</evidence>
<dbReference type="Proteomes" id="UP001168552">
    <property type="component" value="Unassembled WGS sequence"/>
</dbReference>
<proteinExistence type="predicted"/>
<accession>A0ABT8F181</accession>
<comment type="caution">
    <text evidence="1">The sequence shown here is derived from an EMBL/GenBank/DDBJ whole genome shotgun (WGS) entry which is preliminary data.</text>
</comment>
<gene>
    <name evidence="1" type="ORF">QWY31_00680</name>
</gene>
<name>A0ABT8F181_9BACT</name>